<dbReference type="InterPro" id="IPR027417">
    <property type="entry name" value="P-loop_NTPase"/>
</dbReference>
<reference evidence="2 3" key="1">
    <citation type="journal article" date="2010" name="Stand. Genomic Sci.">
        <title>Complete genome sequence of Conexibacter woesei type strain (ID131577).</title>
        <authorList>
            <person name="Pukall R."/>
            <person name="Lapidus A."/>
            <person name="Glavina Del Rio T."/>
            <person name="Copeland A."/>
            <person name="Tice H."/>
            <person name="Cheng J.-F."/>
            <person name="Lucas S."/>
            <person name="Chen F."/>
            <person name="Nolan M."/>
            <person name="Bruce D."/>
            <person name="Goodwin L."/>
            <person name="Pitluck S."/>
            <person name="Mavromatis K."/>
            <person name="Ivanova N."/>
            <person name="Ovchinnikova G."/>
            <person name="Pati A."/>
            <person name="Chen A."/>
            <person name="Palaniappan K."/>
            <person name="Land M."/>
            <person name="Hauser L."/>
            <person name="Chang Y.-J."/>
            <person name="Jeffries C.D."/>
            <person name="Chain P."/>
            <person name="Meincke L."/>
            <person name="Sims D."/>
            <person name="Brettin T."/>
            <person name="Detter J.C."/>
            <person name="Rohde M."/>
            <person name="Goeker M."/>
            <person name="Bristow J."/>
            <person name="Eisen J.A."/>
            <person name="Markowitz V."/>
            <person name="Kyrpides N.C."/>
            <person name="Klenk H.-P."/>
            <person name="Hugenholtz P."/>
        </authorList>
    </citation>
    <scope>NUCLEOTIDE SEQUENCE [LARGE SCALE GENOMIC DNA]</scope>
    <source>
        <strain evidence="3">DSM 14684 / CIP 108061 / JCM 11494 / NBRC 100937 / ID131577</strain>
    </source>
</reference>
<dbReference type="Gene3D" id="3.40.50.300">
    <property type="entry name" value="P-loop containing nucleotide triphosphate hydrolases"/>
    <property type="match status" value="1"/>
</dbReference>
<accession>D3FCB7</accession>
<dbReference type="EMBL" id="CP001854">
    <property type="protein sequence ID" value="ADB53412.1"/>
    <property type="molecule type" value="Genomic_DNA"/>
</dbReference>
<dbReference type="KEGG" id="cwo:Cwoe_5001"/>
<dbReference type="Proteomes" id="UP000008229">
    <property type="component" value="Chromosome"/>
</dbReference>
<organism evidence="2 3">
    <name type="scientific">Conexibacter woesei (strain DSM 14684 / CCUG 47730 / CIP 108061 / JCM 11494 / NBRC 100937 / ID131577)</name>
    <dbReference type="NCBI Taxonomy" id="469383"/>
    <lineage>
        <taxon>Bacteria</taxon>
        <taxon>Bacillati</taxon>
        <taxon>Actinomycetota</taxon>
        <taxon>Thermoleophilia</taxon>
        <taxon>Solirubrobacterales</taxon>
        <taxon>Conexibacteraceae</taxon>
        <taxon>Conexibacter</taxon>
    </lineage>
</organism>
<feature type="compositionally biased region" description="Pro residues" evidence="1">
    <location>
        <begin position="1"/>
        <end position="10"/>
    </location>
</feature>
<feature type="compositionally biased region" description="Basic and acidic residues" evidence="1">
    <location>
        <begin position="14"/>
        <end position="33"/>
    </location>
</feature>
<evidence type="ECO:0000313" key="3">
    <source>
        <dbReference type="Proteomes" id="UP000008229"/>
    </source>
</evidence>
<dbReference type="HOGENOM" id="CLU_1275892_0_0_11"/>
<proteinExistence type="predicted"/>
<protein>
    <submittedName>
        <fullName evidence="2">Uncharacterized protein</fullName>
    </submittedName>
</protein>
<evidence type="ECO:0000313" key="2">
    <source>
        <dbReference type="EMBL" id="ADB53412.1"/>
    </source>
</evidence>
<evidence type="ECO:0000256" key="1">
    <source>
        <dbReference type="SAM" id="MobiDB-lite"/>
    </source>
</evidence>
<keyword evidence="3" id="KW-1185">Reference proteome</keyword>
<dbReference type="AlphaFoldDB" id="D3FCB7"/>
<feature type="region of interest" description="Disordered" evidence="1">
    <location>
        <begin position="1"/>
        <end position="38"/>
    </location>
</feature>
<reference evidence="3" key="2">
    <citation type="submission" date="2010-01" db="EMBL/GenBank/DDBJ databases">
        <title>The complete genome of Conexibacter woesei DSM 14684.</title>
        <authorList>
            <consortium name="US DOE Joint Genome Institute (JGI-PGF)"/>
            <person name="Lucas S."/>
            <person name="Copeland A."/>
            <person name="Lapidus A."/>
            <person name="Glavina del Rio T."/>
            <person name="Dalin E."/>
            <person name="Tice H."/>
            <person name="Bruce D."/>
            <person name="Goodwin L."/>
            <person name="Pitluck S."/>
            <person name="Kyrpides N."/>
            <person name="Mavromatis K."/>
            <person name="Ivanova N."/>
            <person name="Mikhailova N."/>
            <person name="Chertkov O."/>
            <person name="Brettin T."/>
            <person name="Detter J.C."/>
            <person name="Han C."/>
            <person name="Larimer F."/>
            <person name="Land M."/>
            <person name="Hauser L."/>
            <person name="Markowitz V."/>
            <person name="Cheng J.-F."/>
            <person name="Hugenholtz P."/>
            <person name="Woyke T."/>
            <person name="Wu D."/>
            <person name="Pukall R."/>
            <person name="Steenblock K."/>
            <person name="Schneider S."/>
            <person name="Klenk H.-P."/>
            <person name="Eisen J.A."/>
        </authorList>
    </citation>
    <scope>NUCLEOTIDE SEQUENCE [LARGE SCALE GENOMIC DNA]</scope>
    <source>
        <strain evidence="3">DSM 14684 / CIP 108061 / JCM 11494 / NBRC 100937 / ID131577</strain>
    </source>
</reference>
<name>D3FCB7_CONWI</name>
<sequence length="216" mass="24377">MECMTNPPPTRSVKFSDDERGGWSSDRPRRDGAPSRPADVTVRCHVLSPTDRMRYTPGSLVMILSPAAAERDRFARRTLLEDQAAVLGLDKVRGLLAGRVPEEQVEERAVQLLDAAAHKRFEAGESVVIAADTLEWEERDHWVRMAAQFRRPRHAILIEVARDQVSDDDRPALNELRRRLDSGELGDEGFHTALRLSGPTIGELKRIVFRPPPRDE</sequence>
<gene>
    <name evidence="2" type="ordered locus">Cwoe_5001</name>
</gene>